<dbReference type="RefSeq" id="WP_070320726.1">
    <property type="nucleotide sequence ID" value="NZ_CP194061.1"/>
</dbReference>
<sequence length="89" mass="9897">MVTRFDVEASWPELLTYFDAMQRHAMTQLLASGCHEGRSPTVGVWRVRPTGRAARSTPWSASVVRMPWNTGVVCVLRPAGQVLACRPTQ</sequence>
<gene>
    <name evidence="1" type="ORF">JO380_002432</name>
</gene>
<dbReference type="Proteomes" id="UP001240250">
    <property type="component" value="Unassembled WGS sequence"/>
</dbReference>
<proteinExistence type="predicted"/>
<dbReference type="PROSITE" id="PS51257">
    <property type="entry name" value="PROKAR_LIPOPROTEIN"/>
    <property type="match status" value="1"/>
</dbReference>
<dbReference type="EMBL" id="JAUSVM010000001">
    <property type="protein sequence ID" value="MDQ0426051.1"/>
    <property type="molecule type" value="Genomic_DNA"/>
</dbReference>
<comment type="caution">
    <text evidence="1">The sequence shown here is derived from an EMBL/GenBank/DDBJ whole genome shotgun (WGS) entry which is preliminary data.</text>
</comment>
<organism evidence="1 2">
    <name type="scientific">Cellulomonas iranensis</name>
    <dbReference type="NCBI Taxonomy" id="76862"/>
    <lineage>
        <taxon>Bacteria</taxon>
        <taxon>Bacillati</taxon>
        <taxon>Actinomycetota</taxon>
        <taxon>Actinomycetes</taxon>
        <taxon>Micrococcales</taxon>
        <taxon>Cellulomonadaceae</taxon>
        <taxon>Cellulomonas</taxon>
    </lineage>
</organism>
<name>A0ABU0GMW1_9CELL</name>
<evidence type="ECO:0000313" key="1">
    <source>
        <dbReference type="EMBL" id="MDQ0426051.1"/>
    </source>
</evidence>
<accession>A0ABU0GMW1</accession>
<keyword evidence="2" id="KW-1185">Reference proteome</keyword>
<evidence type="ECO:0000313" key="2">
    <source>
        <dbReference type="Proteomes" id="UP001240250"/>
    </source>
</evidence>
<reference evidence="1 2" key="1">
    <citation type="submission" date="2023-07" db="EMBL/GenBank/DDBJ databases">
        <title>Sequencing the genomes of 1000 actinobacteria strains.</title>
        <authorList>
            <person name="Klenk H.-P."/>
        </authorList>
    </citation>
    <scope>NUCLEOTIDE SEQUENCE [LARGE SCALE GENOMIC DNA]</scope>
    <source>
        <strain evidence="1 2">DSM 14785</strain>
    </source>
</reference>
<protein>
    <submittedName>
        <fullName evidence="1">Uncharacterized protein</fullName>
    </submittedName>
</protein>